<proteinExistence type="predicted"/>
<dbReference type="AlphaFoldDB" id="A0A0F3MIM8"/>
<dbReference type="InterPro" id="IPR020183">
    <property type="entry name" value="Uncharacterised_RC0048"/>
</dbReference>
<dbReference type="OrthoDB" id="7160437at2"/>
<sequence length="448" mass="52108">MSNLYHILHKLPAIEHEDMMVEYENLAQALVQSGKLRVDAEPKSNFIRLSEPSLNINIAISNEELNEPNLQESTKTMLMNIYKKKIADEEKALHKVNQIVETLQKKMAMQLIIEAELLLKLARLFVQSAHPIVIHWLLLERVEVFISYSNQIGDVMDIATWKYAGQNSGMQSTNVNNMAIYVSCGGDPFSFPKRYQKQSIFGDGWPAIARLQIIAAQELGHYADIYRDLNGNIVGRHSVNSSFTNAKPNVLRARRSDLFRCYEILQILENSGLNSLISYEKAVKFYYKNKIMGIRLLWAKLLSFFYKKRLFFMTKKKSFIFIQVYKDEQYSGLMLKAMILDMIFNLEPKADVYKRDDPNAEEAIACVEALARVPQQVIKWGHITTMAIMRDLYYIYYKQVIPSLIDRYQNVTGQSYMRNLDYVNTTIRYKLKKLFMFFKKDSLPSREV</sequence>
<protein>
    <submittedName>
        <fullName evidence="1">Uncharacterized protein</fullName>
    </submittedName>
</protein>
<dbReference type="PATRIC" id="fig|1359168.3.peg.600"/>
<reference evidence="1 2" key="1">
    <citation type="submission" date="2015-02" db="EMBL/GenBank/DDBJ databases">
        <title>Genome Sequencing of Rickettsiales.</title>
        <authorList>
            <person name="Daugherty S.C."/>
            <person name="Su Q."/>
            <person name="Abolude K."/>
            <person name="Beier-Sexton M."/>
            <person name="Carlyon J.A."/>
            <person name="Carter R."/>
            <person name="Day N.P."/>
            <person name="Dumler S.J."/>
            <person name="Dyachenko V."/>
            <person name="Godinez A."/>
            <person name="Kurtti T.J."/>
            <person name="Lichay M."/>
            <person name="Mullins K.E."/>
            <person name="Ott S."/>
            <person name="Pappas-Brown V."/>
            <person name="Paris D.H."/>
            <person name="Patel P."/>
            <person name="Richards A.L."/>
            <person name="Sadzewicz L."/>
            <person name="Sears K."/>
            <person name="Seidman D."/>
            <person name="Sengamalay N."/>
            <person name="Stenos J."/>
            <person name="Tallon L.J."/>
            <person name="Vincent G."/>
            <person name="Fraser C.M."/>
            <person name="Munderloh U."/>
            <person name="Dunning-Hotopp J.C."/>
        </authorList>
    </citation>
    <scope>NUCLEOTIDE SEQUENCE [LARGE SCALE GENOMIC DNA]</scope>
    <source>
        <strain evidence="1 2">Fuller</strain>
    </source>
</reference>
<gene>
    <name evidence="1" type="ORF">OCHUTO_0873</name>
</gene>
<dbReference type="RefSeq" id="WP_045797478.1">
    <property type="nucleotide sequence ID" value="NZ_LANP01000024.1"/>
</dbReference>
<dbReference type="Pfam" id="PF10871">
    <property type="entry name" value="DUF2748"/>
    <property type="match status" value="1"/>
</dbReference>
<dbReference type="Proteomes" id="UP000033616">
    <property type="component" value="Unassembled WGS sequence"/>
</dbReference>
<evidence type="ECO:0000313" key="2">
    <source>
        <dbReference type="Proteomes" id="UP000033616"/>
    </source>
</evidence>
<evidence type="ECO:0000313" key="1">
    <source>
        <dbReference type="EMBL" id="KJV55327.1"/>
    </source>
</evidence>
<name>A0A0F3MIM8_9RICK</name>
<organism evidence="1 2">
    <name type="scientific">Orientia chuto str. Dubai</name>
    <dbReference type="NCBI Taxonomy" id="1359168"/>
    <lineage>
        <taxon>Bacteria</taxon>
        <taxon>Pseudomonadati</taxon>
        <taxon>Pseudomonadota</taxon>
        <taxon>Alphaproteobacteria</taxon>
        <taxon>Rickettsiales</taxon>
        <taxon>Rickettsiaceae</taxon>
        <taxon>Rickettsieae</taxon>
        <taxon>Orientia</taxon>
    </lineage>
</organism>
<dbReference type="EMBL" id="LANP01000024">
    <property type="protein sequence ID" value="KJV55327.1"/>
    <property type="molecule type" value="Genomic_DNA"/>
</dbReference>
<comment type="caution">
    <text evidence="1">The sequence shown here is derived from an EMBL/GenBank/DDBJ whole genome shotgun (WGS) entry which is preliminary data.</text>
</comment>
<keyword evidence="2" id="KW-1185">Reference proteome</keyword>
<accession>A0A0F3MIM8</accession>